<evidence type="ECO:0000313" key="3">
    <source>
        <dbReference type="Proteomes" id="UP000318943"/>
    </source>
</evidence>
<dbReference type="InterPro" id="IPR050553">
    <property type="entry name" value="Thioredoxin_ResA/DsbE_sf"/>
</dbReference>
<proteinExistence type="predicted"/>
<accession>A0ABY3EKI3</accession>
<feature type="domain" description="Thioredoxin" evidence="1">
    <location>
        <begin position="27"/>
        <end position="172"/>
    </location>
</feature>
<comment type="caution">
    <text evidence="2">The sequence shown here is derived from an EMBL/GenBank/DDBJ whole genome shotgun (WGS) entry which is preliminary data.</text>
</comment>
<dbReference type="PANTHER" id="PTHR42852:SF13">
    <property type="entry name" value="PROTEIN DIPZ"/>
    <property type="match status" value="1"/>
</dbReference>
<dbReference type="Proteomes" id="UP000318943">
    <property type="component" value="Unassembled WGS sequence"/>
</dbReference>
<dbReference type="InterPro" id="IPR013740">
    <property type="entry name" value="Redoxin"/>
</dbReference>
<dbReference type="InterPro" id="IPR036249">
    <property type="entry name" value="Thioredoxin-like_sf"/>
</dbReference>
<gene>
    <name evidence="2" type="ORF">FGG12_18420</name>
</gene>
<name>A0ABY3EKI3_9BURK</name>
<dbReference type="InterPro" id="IPR013766">
    <property type="entry name" value="Thioredoxin_domain"/>
</dbReference>
<protein>
    <submittedName>
        <fullName evidence="2">Thioredoxin family protein</fullName>
    </submittedName>
</protein>
<organism evidence="2 3">
    <name type="scientific">Cupriavidus campinensis</name>
    <dbReference type="NCBI Taxonomy" id="151783"/>
    <lineage>
        <taxon>Bacteria</taxon>
        <taxon>Pseudomonadati</taxon>
        <taxon>Pseudomonadota</taxon>
        <taxon>Betaproteobacteria</taxon>
        <taxon>Burkholderiales</taxon>
        <taxon>Burkholderiaceae</taxon>
        <taxon>Cupriavidus</taxon>
    </lineage>
</organism>
<dbReference type="PANTHER" id="PTHR42852">
    <property type="entry name" value="THIOL:DISULFIDE INTERCHANGE PROTEIN DSBE"/>
    <property type="match status" value="1"/>
</dbReference>
<dbReference type="PROSITE" id="PS51352">
    <property type="entry name" value="THIOREDOXIN_2"/>
    <property type="match status" value="1"/>
</dbReference>
<dbReference type="SUPFAM" id="SSF52833">
    <property type="entry name" value="Thioredoxin-like"/>
    <property type="match status" value="1"/>
</dbReference>
<dbReference type="EMBL" id="VCIZ01000011">
    <property type="protein sequence ID" value="TSP11306.1"/>
    <property type="molecule type" value="Genomic_DNA"/>
</dbReference>
<dbReference type="Pfam" id="PF08534">
    <property type="entry name" value="Redoxin"/>
    <property type="match status" value="1"/>
</dbReference>
<dbReference type="CDD" id="cd03012">
    <property type="entry name" value="TlpA_like_DipZ_like"/>
    <property type="match status" value="1"/>
</dbReference>
<reference evidence="2 3" key="1">
    <citation type="submission" date="2019-05" db="EMBL/GenBank/DDBJ databases">
        <title>Whole genome sequence analysis of Cupriavidus campinensis S14E4C strain.</title>
        <authorList>
            <person name="Abbaszade G."/>
            <person name="Szabo A."/>
            <person name="Toumi M."/>
            <person name="Toth E."/>
        </authorList>
    </citation>
    <scope>NUCLEOTIDE SEQUENCE [LARGE SCALE GENOMIC DNA]</scope>
    <source>
        <strain evidence="2 3">S14E4C</strain>
    </source>
</reference>
<dbReference type="Gene3D" id="3.40.30.10">
    <property type="entry name" value="Glutaredoxin"/>
    <property type="match status" value="1"/>
</dbReference>
<evidence type="ECO:0000313" key="2">
    <source>
        <dbReference type="EMBL" id="TSP11306.1"/>
    </source>
</evidence>
<evidence type="ECO:0000259" key="1">
    <source>
        <dbReference type="PROSITE" id="PS51352"/>
    </source>
</evidence>
<sequence length="189" mass="20812">MALAAVAAVGISLASGQFPGLGDARAARTDAPAPPLDGATTWLNSSPLTLEQLRGRVVLVDFWTYSCINCINTLPYVRKWAEKYKDQGLTVIGVHTPEFPFEKDVGNVRDALKRFKLTYPIAVDNDYKIWRAFQNNYWPALYFIDANGRIRHYHVGEGDYEQSEQIIQSLLKEAKAGGAAQAPAAAPAQ</sequence>
<keyword evidence="3" id="KW-1185">Reference proteome</keyword>